<accession>A0A1M4S985</accession>
<evidence type="ECO:0000313" key="2">
    <source>
        <dbReference type="EMBL" id="SHE28728.1"/>
    </source>
</evidence>
<reference evidence="2 3" key="1">
    <citation type="submission" date="2016-11" db="EMBL/GenBank/DDBJ databases">
        <authorList>
            <person name="Jaros S."/>
            <person name="Januszkiewicz K."/>
            <person name="Wedrychowicz H."/>
        </authorList>
    </citation>
    <scope>NUCLEOTIDE SEQUENCE [LARGE SCALE GENOMIC DNA]</scope>
    <source>
        <strain evidence="2 3">DSM 26897</strain>
    </source>
</reference>
<dbReference type="CDD" id="cd00060">
    <property type="entry name" value="FHA"/>
    <property type="match status" value="1"/>
</dbReference>
<keyword evidence="3" id="KW-1185">Reference proteome</keyword>
<evidence type="ECO:0000259" key="1">
    <source>
        <dbReference type="PROSITE" id="PS50006"/>
    </source>
</evidence>
<dbReference type="RefSeq" id="WP_073038843.1">
    <property type="nucleotide sequence ID" value="NZ_FQUO01000001.1"/>
</dbReference>
<dbReference type="SMART" id="SM00240">
    <property type="entry name" value="FHA"/>
    <property type="match status" value="1"/>
</dbReference>
<dbReference type="Proteomes" id="UP000184368">
    <property type="component" value="Unassembled WGS sequence"/>
</dbReference>
<dbReference type="OrthoDB" id="949044at2"/>
<feature type="domain" description="FHA" evidence="1">
    <location>
        <begin position="120"/>
        <end position="182"/>
    </location>
</feature>
<sequence>MDKSAALEFIGLKEPYSEELLQDRYKERLQYFRMLYAHAPNKSIEQIQQRNLEKLEEVKRYLLQALAARQQLLEQKFGPPELKIGALQKEHVAANGATGWLILHTERRKPAAFALFSGVNFLGRKKSTEAGNYIVIDDDPYVSRIHAFIKCHHTGDNLFFELYDGDGTKPSANGVFVNGHHQRVRASCVLSHGDTIQIGNTKLVLRFKNEHNTASGEMAAVLKTNYIDSVQF</sequence>
<dbReference type="STRING" id="1302690.BUE76_22995"/>
<dbReference type="Pfam" id="PF00498">
    <property type="entry name" value="FHA"/>
    <property type="match status" value="1"/>
</dbReference>
<dbReference type="InterPro" id="IPR000253">
    <property type="entry name" value="FHA_dom"/>
</dbReference>
<protein>
    <submittedName>
        <fullName evidence="2">FHA domain-containing protein</fullName>
    </submittedName>
</protein>
<name>A0A1M4S985_9BACT</name>
<dbReference type="SUPFAM" id="SSF49879">
    <property type="entry name" value="SMAD/FHA domain"/>
    <property type="match status" value="1"/>
</dbReference>
<dbReference type="AlphaFoldDB" id="A0A1M4S985"/>
<dbReference type="InterPro" id="IPR008984">
    <property type="entry name" value="SMAD_FHA_dom_sf"/>
</dbReference>
<dbReference type="Gene3D" id="2.60.200.20">
    <property type="match status" value="1"/>
</dbReference>
<dbReference type="EMBL" id="FQUO01000001">
    <property type="protein sequence ID" value="SHE28728.1"/>
    <property type="molecule type" value="Genomic_DNA"/>
</dbReference>
<gene>
    <name evidence="2" type="ORF">SAMN05444008_10127</name>
</gene>
<organism evidence="2 3">
    <name type="scientific">Cnuella takakiae</name>
    <dbReference type="NCBI Taxonomy" id="1302690"/>
    <lineage>
        <taxon>Bacteria</taxon>
        <taxon>Pseudomonadati</taxon>
        <taxon>Bacteroidota</taxon>
        <taxon>Chitinophagia</taxon>
        <taxon>Chitinophagales</taxon>
        <taxon>Chitinophagaceae</taxon>
        <taxon>Cnuella</taxon>
    </lineage>
</organism>
<dbReference type="PROSITE" id="PS50006">
    <property type="entry name" value="FHA_DOMAIN"/>
    <property type="match status" value="1"/>
</dbReference>
<evidence type="ECO:0000313" key="3">
    <source>
        <dbReference type="Proteomes" id="UP000184368"/>
    </source>
</evidence>
<proteinExistence type="predicted"/>